<feature type="domain" description="Arrestin-like N-terminal" evidence="2">
    <location>
        <begin position="19"/>
        <end position="177"/>
    </location>
</feature>
<dbReference type="SUPFAM" id="SSF81296">
    <property type="entry name" value="E set domains"/>
    <property type="match status" value="1"/>
</dbReference>
<dbReference type="GeneID" id="30148240"/>
<dbReference type="EMBL" id="KV454428">
    <property type="protein sequence ID" value="ODQ81362.1"/>
    <property type="molecule type" value="Genomic_DNA"/>
</dbReference>
<dbReference type="STRING" id="984486.A0A1E3QW88"/>
<dbReference type="GO" id="GO:0005886">
    <property type="term" value="C:plasma membrane"/>
    <property type="evidence" value="ECO:0007669"/>
    <property type="project" value="TreeGrafter"/>
</dbReference>
<evidence type="ECO:0000256" key="1">
    <source>
        <dbReference type="SAM" id="MobiDB-lite"/>
    </source>
</evidence>
<reference evidence="4" key="1">
    <citation type="submission" date="2016-05" db="EMBL/GenBank/DDBJ databases">
        <title>Comparative genomics of biotechnologically important yeasts.</title>
        <authorList>
            <consortium name="DOE Joint Genome Institute"/>
            <person name="Riley R."/>
            <person name="Haridas S."/>
            <person name="Wolfe K.H."/>
            <person name="Lopes M.R."/>
            <person name="Hittinger C.T."/>
            <person name="Goker M."/>
            <person name="Salamov A."/>
            <person name="Wisecaver J."/>
            <person name="Long T.M."/>
            <person name="Aerts A.L."/>
            <person name="Barry K."/>
            <person name="Choi C."/>
            <person name="Clum A."/>
            <person name="Coughlan A.Y."/>
            <person name="Deshpande S."/>
            <person name="Douglass A.P."/>
            <person name="Hanson S.J."/>
            <person name="Klenk H.-P."/>
            <person name="Labutti K."/>
            <person name="Lapidus A."/>
            <person name="Lindquist E."/>
            <person name="Lipzen A."/>
            <person name="Meier-Kolthoff J.P."/>
            <person name="Ohm R.A."/>
            <person name="Otillar R.P."/>
            <person name="Pangilinan J."/>
            <person name="Peng Y."/>
            <person name="Rokas A."/>
            <person name="Rosa C.A."/>
            <person name="Scheuner C."/>
            <person name="Sibirny A.A."/>
            <person name="Slot J.C."/>
            <person name="Stielow J.B."/>
            <person name="Sun H."/>
            <person name="Kurtzman C.P."/>
            <person name="Blackwell M."/>
            <person name="Grigoriev I.V."/>
            <person name="Jeffries T.W."/>
        </authorList>
    </citation>
    <scope>NUCLEOTIDE SEQUENCE [LARGE SCALE GENOMIC DNA]</scope>
    <source>
        <strain evidence="4">NRRL Y-12698</strain>
    </source>
</reference>
<dbReference type="GO" id="GO:0070086">
    <property type="term" value="P:ubiquitin-dependent endocytosis"/>
    <property type="evidence" value="ECO:0007669"/>
    <property type="project" value="TreeGrafter"/>
</dbReference>
<keyword evidence="4" id="KW-1185">Reference proteome</keyword>
<dbReference type="RefSeq" id="XP_018986690.1">
    <property type="nucleotide sequence ID" value="XM_019130387.1"/>
</dbReference>
<name>A0A1E3QW88_9ASCO</name>
<dbReference type="InterPro" id="IPR050357">
    <property type="entry name" value="Arrestin_domain-protein"/>
</dbReference>
<evidence type="ECO:0000259" key="2">
    <source>
        <dbReference type="Pfam" id="PF00339"/>
    </source>
</evidence>
<dbReference type="InterPro" id="IPR011021">
    <property type="entry name" value="Arrestin-like_N"/>
</dbReference>
<evidence type="ECO:0000313" key="4">
    <source>
        <dbReference type="Proteomes" id="UP000094336"/>
    </source>
</evidence>
<dbReference type="GO" id="GO:0031625">
    <property type="term" value="F:ubiquitin protein ligase binding"/>
    <property type="evidence" value="ECO:0007669"/>
    <property type="project" value="TreeGrafter"/>
</dbReference>
<dbReference type="Pfam" id="PF00339">
    <property type="entry name" value="Arrestin_N"/>
    <property type="match status" value="1"/>
</dbReference>
<dbReference type="InterPro" id="IPR014756">
    <property type="entry name" value="Ig_E-set"/>
</dbReference>
<dbReference type="PANTHER" id="PTHR11188:SF17">
    <property type="entry name" value="FI21816P1"/>
    <property type="match status" value="1"/>
</dbReference>
<dbReference type="AlphaFoldDB" id="A0A1E3QW88"/>
<sequence length="513" mass="57425">MVELQIILDKSSRLTGRQHTSEPISGSVHVSIADSFSVDYIEVRLEGVAKTKVKVREKHKNTTRDKVSTEEHRLLYHTTVVFPPANIRAVSSPKTQFTLTPGSRQYPFRFVIPHDNSSEIDLAKAHKTSGHKPCFLPPTLPPTVLEANRRGDLLAEAEIVYYVKVVCKRKGLFQLSATKEVTFDFLPVDIDRDTDGSCLVLAKDHIFREKAPLLVAVDEREEAYKELQAPQTFLFTTMFSSNANRELAREYSLHIKDVAVQLQVRYIDMPGARSGSADNFSVYVTTTLPPSMFKLSNGESSGLGQVFLSKMKMILTGTTWVKAGESSHQGSTTWPLACFEGLHRFDLADAVESPLEHGVYEVLVPHELYREVGSRTLYPDMVPSFDVCSIRRWYTLQVTAEFKATANETGWFFGLISWNKVTLDRRLTLWSGLGLDGLVPSEEIEIERRPFPGRLNNEGFSQEKGKVGKESQSESLIVYGELESWNSEATEGPAPPAYSTVLEPPESDPGSME</sequence>
<dbReference type="OrthoDB" id="3365616at2759"/>
<evidence type="ECO:0000313" key="3">
    <source>
        <dbReference type="EMBL" id="ODQ81362.1"/>
    </source>
</evidence>
<accession>A0A1E3QW88</accession>
<dbReference type="GO" id="GO:0005829">
    <property type="term" value="C:cytosol"/>
    <property type="evidence" value="ECO:0007669"/>
    <property type="project" value="TreeGrafter"/>
</dbReference>
<proteinExistence type="predicted"/>
<organism evidence="3 4">
    <name type="scientific">Babjeviella inositovora NRRL Y-12698</name>
    <dbReference type="NCBI Taxonomy" id="984486"/>
    <lineage>
        <taxon>Eukaryota</taxon>
        <taxon>Fungi</taxon>
        <taxon>Dikarya</taxon>
        <taxon>Ascomycota</taxon>
        <taxon>Saccharomycotina</taxon>
        <taxon>Pichiomycetes</taxon>
        <taxon>Serinales incertae sedis</taxon>
        <taxon>Babjeviella</taxon>
    </lineage>
</organism>
<dbReference type="Proteomes" id="UP000094336">
    <property type="component" value="Unassembled WGS sequence"/>
</dbReference>
<dbReference type="GO" id="GO:0030674">
    <property type="term" value="F:protein-macromolecule adaptor activity"/>
    <property type="evidence" value="ECO:0007669"/>
    <property type="project" value="TreeGrafter"/>
</dbReference>
<dbReference type="CDD" id="cd22952">
    <property type="entry name" value="ART10-like"/>
    <property type="match status" value="1"/>
</dbReference>
<feature type="region of interest" description="Disordered" evidence="1">
    <location>
        <begin position="486"/>
        <end position="513"/>
    </location>
</feature>
<gene>
    <name evidence="3" type="ORF">BABINDRAFT_166044</name>
</gene>
<dbReference type="InterPro" id="IPR014752">
    <property type="entry name" value="Arrestin-like_C"/>
</dbReference>
<dbReference type="PANTHER" id="PTHR11188">
    <property type="entry name" value="ARRESTIN DOMAIN CONTAINING PROTEIN"/>
    <property type="match status" value="1"/>
</dbReference>
<protein>
    <recommendedName>
        <fullName evidence="2">Arrestin-like N-terminal domain-containing protein</fullName>
    </recommendedName>
</protein>
<dbReference type="Gene3D" id="2.60.40.640">
    <property type="match status" value="1"/>
</dbReference>